<evidence type="ECO:0000259" key="8">
    <source>
        <dbReference type="Pfam" id="PF04130"/>
    </source>
</evidence>
<keyword evidence="3 6" id="KW-0963">Cytoplasm</keyword>
<dbReference type="Pfam" id="PF04130">
    <property type="entry name" value="GCP_C_terminal"/>
    <property type="match status" value="1"/>
</dbReference>
<evidence type="ECO:0000256" key="2">
    <source>
        <dbReference type="ARBA" id="ARBA00010337"/>
    </source>
</evidence>
<dbReference type="GO" id="GO:0031122">
    <property type="term" value="P:cytoplasmic microtubule organization"/>
    <property type="evidence" value="ECO:0007669"/>
    <property type="project" value="TreeGrafter"/>
</dbReference>
<dbReference type="GO" id="GO:0043015">
    <property type="term" value="F:gamma-tubulin binding"/>
    <property type="evidence" value="ECO:0007669"/>
    <property type="project" value="InterPro"/>
</dbReference>
<dbReference type="InterPro" id="IPR007259">
    <property type="entry name" value="GCP"/>
</dbReference>
<evidence type="ECO:0000313" key="10">
    <source>
        <dbReference type="EMBL" id="OGE52696.1"/>
    </source>
</evidence>
<dbReference type="GO" id="GO:0000278">
    <property type="term" value="P:mitotic cell cycle"/>
    <property type="evidence" value="ECO:0007669"/>
    <property type="project" value="TreeGrafter"/>
</dbReference>
<dbReference type="STRING" id="1835702.A0A1F5LI00"/>
<dbReference type="InterPro" id="IPR040457">
    <property type="entry name" value="GCP_C"/>
</dbReference>
<comment type="subcellular location">
    <subcellularLocation>
        <location evidence="1 6">Cytoplasm</location>
        <location evidence="1 6">Cytoskeleton</location>
        <location evidence="1 6">Microtubule organizing center</location>
    </subcellularLocation>
</comment>
<evidence type="ECO:0000256" key="6">
    <source>
        <dbReference type="RuleBase" id="RU363050"/>
    </source>
</evidence>
<evidence type="ECO:0000256" key="7">
    <source>
        <dbReference type="SAM" id="MobiDB-lite"/>
    </source>
</evidence>
<dbReference type="GO" id="GO:0051011">
    <property type="term" value="F:microtubule minus-end binding"/>
    <property type="evidence" value="ECO:0007669"/>
    <property type="project" value="TreeGrafter"/>
</dbReference>
<dbReference type="GO" id="GO:0000922">
    <property type="term" value="C:spindle pole"/>
    <property type="evidence" value="ECO:0007669"/>
    <property type="project" value="InterPro"/>
</dbReference>
<keyword evidence="5 6" id="KW-0206">Cytoskeleton</keyword>
<feature type="domain" description="Gamma tubulin complex component protein N-terminal" evidence="9">
    <location>
        <begin position="2"/>
        <end position="263"/>
    </location>
</feature>
<dbReference type="InterPro" id="IPR042241">
    <property type="entry name" value="GCP_C_sf"/>
</dbReference>
<evidence type="ECO:0000256" key="3">
    <source>
        <dbReference type="ARBA" id="ARBA00022490"/>
    </source>
</evidence>
<dbReference type="AlphaFoldDB" id="A0A1F5LI00"/>
<comment type="similarity">
    <text evidence="2 6">Belongs to the TUBGCP family.</text>
</comment>
<feature type="domain" description="Gamma tubulin complex component C-terminal" evidence="8">
    <location>
        <begin position="316"/>
        <end position="772"/>
    </location>
</feature>
<gene>
    <name evidence="10" type="ORF">PENARI_c009G11687</name>
</gene>
<dbReference type="Gene3D" id="1.20.120.1900">
    <property type="entry name" value="Gamma-tubulin complex, C-terminal domain"/>
    <property type="match status" value="1"/>
</dbReference>
<dbReference type="RefSeq" id="XP_022488136.1">
    <property type="nucleotide sequence ID" value="XM_022632053.1"/>
</dbReference>
<dbReference type="InterPro" id="IPR041470">
    <property type="entry name" value="GCP_N"/>
</dbReference>
<accession>A0A1F5LI00</accession>
<dbReference type="Proteomes" id="UP000177622">
    <property type="component" value="Unassembled WGS sequence"/>
</dbReference>
<comment type="caution">
    <text evidence="10">The sequence shown here is derived from an EMBL/GenBank/DDBJ whole genome shotgun (WGS) entry which is preliminary data.</text>
</comment>
<evidence type="ECO:0000259" key="9">
    <source>
        <dbReference type="Pfam" id="PF17681"/>
    </source>
</evidence>
<dbReference type="GO" id="GO:0005874">
    <property type="term" value="C:microtubule"/>
    <property type="evidence" value="ECO:0007669"/>
    <property type="project" value="UniProtKB-KW"/>
</dbReference>
<dbReference type="Pfam" id="PF17681">
    <property type="entry name" value="GCP_N_terminal"/>
    <property type="match status" value="1"/>
</dbReference>
<organism evidence="10 11">
    <name type="scientific">Penicillium arizonense</name>
    <dbReference type="NCBI Taxonomy" id="1835702"/>
    <lineage>
        <taxon>Eukaryota</taxon>
        <taxon>Fungi</taxon>
        <taxon>Dikarya</taxon>
        <taxon>Ascomycota</taxon>
        <taxon>Pezizomycotina</taxon>
        <taxon>Eurotiomycetes</taxon>
        <taxon>Eurotiomycetidae</taxon>
        <taxon>Eurotiales</taxon>
        <taxon>Aspergillaceae</taxon>
        <taxon>Penicillium</taxon>
    </lineage>
</organism>
<dbReference type="GO" id="GO:0044732">
    <property type="term" value="C:mitotic spindle pole body"/>
    <property type="evidence" value="ECO:0007669"/>
    <property type="project" value="TreeGrafter"/>
</dbReference>
<feature type="region of interest" description="Disordered" evidence="7">
    <location>
        <begin position="491"/>
        <end position="521"/>
    </location>
</feature>
<dbReference type="PANTHER" id="PTHR19302:SF27">
    <property type="entry name" value="GAMMA-TUBULIN COMPLEX COMPONENT 4"/>
    <property type="match status" value="1"/>
</dbReference>
<name>A0A1F5LI00_PENAI</name>
<evidence type="ECO:0000256" key="5">
    <source>
        <dbReference type="ARBA" id="ARBA00023212"/>
    </source>
</evidence>
<evidence type="ECO:0000256" key="1">
    <source>
        <dbReference type="ARBA" id="ARBA00004267"/>
    </source>
</evidence>
<dbReference type="GeneID" id="34576787"/>
<keyword evidence="11" id="KW-1185">Reference proteome</keyword>
<dbReference type="GO" id="GO:0051225">
    <property type="term" value="P:spindle assembly"/>
    <property type="evidence" value="ECO:0007669"/>
    <property type="project" value="TreeGrafter"/>
</dbReference>
<sequence>MLHEILLSLSGQPSPLFGTQTGKGAVAQDDFHLLSPPEKALLASVAHLSRLHAQLRTRASEISSVNPSVVCRSVSTAIVGTHLSEFQKKILEVERAILAEDSGYVGGYGIVPLSTIVGEFAPWTRRMEWLWDIVQFIQPERKKGERPHGSTGAELIDHLRTEAHTGYLDIKEMALHLEASAEAAWMKQLSMWLLYGNLPMYGKDDFFIQEDFESEGDEAQFSINSHLLPKFVPAQTAGSILFIGKSLNHIRAKRKTSMTGTSAAPVTLYREHIEQLASLRAPISPVKLSSAVDCIRLSLSQSTLSKLLPLPKILEILDLLHGFLLLGRGEFAVALVSHADARLEESRRRGLTLARNGPSSKLDGLAIKEGDVTTALVQAWAELFSLQKEEDQADDQLELARNLLSLSFSGRKKERPMTPAQNANPIAEISKVSFEDLLFPTPTQLTAQIRAPLDLFISSSDILIYSKIHSYLLGIRRAQIRLGDLWKRTSLRRNHPTPRGPTRSNSAFGQARLKAGRERDNARVRQMRPIWATSSACLFVLSEIGTFFQGEVVNESWQHLREWIEGRSSSTRSAPGSRPGTASSSKLQEDSGTLSLDHGPTGDPFESGSQTMGRHDPEALTVAHRRHLASLVQSLFLTEVPFTNTLRGILTDIDRFVALVIRLENIQRNMDLETDEGVVDAMIDYAQEEREMWEMLRSTRNHVETGMKDLVTSLRNIDDRRSGEGRGSVDFGTDFGQMGLGSQREDSTGPSFSHYMPRKPAGVDRLLMKLDFGSLRTGFGPETSAGLAGMQ</sequence>
<dbReference type="OrthoDB" id="78652at2759"/>
<keyword evidence="4 6" id="KW-0493">Microtubule</keyword>
<reference evidence="10 11" key="1">
    <citation type="journal article" date="2016" name="Sci. Rep.">
        <title>Penicillium arizonense, a new, genome sequenced fungal species, reveals a high chemical diversity in secreted metabolites.</title>
        <authorList>
            <person name="Grijseels S."/>
            <person name="Nielsen J.C."/>
            <person name="Randelovic M."/>
            <person name="Nielsen J."/>
            <person name="Nielsen K.F."/>
            <person name="Workman M."/>
            <person name="Frisvad J.C."/>
        </authorList>
    </citation>
    <scope>NUCLEOTIDE SEQUENCE [LARGE SCALE GENOMIC DNA]</scope>
    <source>
        <strain evidence="10 11">CBS 141311</strain>
    </source>
</reference>
<feature type="compositionally biased region" description="Polar residues" evidence="7">
    <location>
        <begin position="568"/>
        <end position="594"/>
    </location>
</feature>
<dbReference type="GO" id="GO:0051321">
    <property type="term" value="P:meiotic cell cycle"/>
    <property type="evidence" value="ECO:0007669"/>
    <property type="project" value="TreeGrafter"/>
</dbReference>
<protein>
    <recommendedName>
        <fullName evidence="6">Spindle pole body component</fullName>
    </recommendedName>
</protein>
<feature type="region of interest" description="Disordered" evidence="7">
    <location>
        <begin position="568"/>
        <end position="614"/>
    </location>
</feature>
<dbReference type="EMBL" id="LXJU01000009">
    <property type="protein sequence ID" value="OGE52696.1"/>
    <property type="molecule type" value="Genomic_DNA"/>
</dbReference>
<dbReference type="GO" id="GO:0007020">
    <property type="term" value="P:microtubule nucleation"/>
    <property type="evidence" value="ECO:0007669"/>
    <property type="project" value="InterPro"/>
</dbReference>
<feature type="region of interest" description="Disordered" evidence="7">
    <location>
        <begin position="718"/>
        <end position="752"/>
    </location>
</feature>
<proteinExistence type="inferred from homology"/>
<evidence type="ECO:0000256" key="4">
    <source>
        <dbReference type="ARBA" id="ARBA00022701"/>
    </source>
</evidence>
<dbReference type="PANTHER" id="PTHR19302">
    <property type="entry name" value="GAMMA TUBULIN COMPLEX PROTEIN"/>
    <property type="match status" value="1"/>
</dbReference>
<dbReference type="GO" id="GO:0000930">
    <property type="term" value="C:gamma-tubulin complex"/>
    <property type="evidence" value="ECO:0007669"/>
    <property type="project" value="TreeGrafter"/>
</dbReference>
<evidence type="ECO:0000313" key="11">
    <source>
        <dbReference type="Proteomes" id="UP000177622"/>
    </source>
</evidence>